<feature type="compositionally biased region" description="Basic and acidic residues" evidence="1">
    <location>
        <begin position="19"/>
        <end position="42"/>
    </location>
</feature>
<name>A0A397TF91_9GLOM</name>
<gene>
    <name evidence="3" type="ORF">C1645_756148</name>
</gene>
<dbReference type="STRING" id="658196.A0A397TF91"/>
<accession>A0A397TF91</accession>
<dbReference type="OrthoDB" id="4179406at2759"/>
<organism evidence="3 4">
    <name type="scientific">Glomus cerebriforme</name>
    <dbReference type="NCBI Taxonomy" id="658196"/>
    <lineage>
        <taxon>Eukaryota</taxon>
        <taxon>Fungi</taxon>
        <taxon>Fungi incertae sedis</taxon>
        <taxon>Mucoromycota</taxon>
        <taxon>Glomeromycotina</taxon>
        <taxon>Glomeromycetes</taxon>
        <taxon>Glomerales</taxon>
        <taxon>Glomeraceae</taxon>
        <taxon>Glomus</taxon>
    </lineage>
</organism>
<keyword evidence="2" id="KW-0472">Membrane</keyword>
<dbReference type="EMBL" id="QKYT01000052">
    <property type="protein sequence ID" value="RIA96009.1"/>
    <property type="molecule type" value="Genomic_DNA"/>
</dbReference>
<evidence type="ECO:0000256" key="2">
    <source>
        <dbReference type="SAM" id="Phobius"/>
    </source>
</evidence>
<evidence type="ECO:0000313" key="3">
    <source>
        <dbReference type="EMBL" id="RIA96009.1"/>
    </source>
</evidence>
<evidence type="ECO:0000313" key="4">
    <source>
        <dbReference type="Proteomes" id="UP000265703"/>
    </source>
</evidence>
<protein>
    <submittedName>
        <fullName evidence="3">Uncharacterized protein</fullName>
    </submittedName>
</protein>
<dbReference type="AlphaFoldDB" id="A0A397TF91"/>
<feature type="region of interest" description="Disordered" evidence="1">
    <location>
        <begin position="1"/>
        <end position="42"/>
    </location>
</feature>
<sequence length="416" mass="47516">MMVKIEDQGVATGSSTRNDFSDIRARHSNNERNKDENEKSEVGKFFEKHIPQHVLVRIEEIYEQLNEVSQKAIICLKEIYASAKKVPKPTLALLTLTGLLSFYIISMFLNMIYLPATDLICNVTPYSNSVFSFCKSSIPNFTAMVEAQVEAQERLLKQAAELDSEGSLAHDIKKAELATKDLMLLVKYSNLKYKSMLTEKLEEFAKASFEANSDLQTLQVRAQTSLDNTLTYISFTLKAIEEFSGKVVSPRQERDLTKLHDSLMKLTDEDLRKLIYATDHALKALKRLDAMQSSIHEIAAQEEKLQEIGLEELLSDLWSLLGGNGVEKSIFEKNLRLLKNLDHQRKIAVERIAIIMEHLEKFQMQLNLLREETVTRLLVDIPVEVQLTNIKKALMRLQNDEITIGVKIDNENQRQL</sequence>
<keyword evidence="2" id="KW-1133">Transmembrane helix</keyword>
<feature type="transmembrane region" description="Helical" evidence="2">
    <location>
        <begin position="91"/>
        <end position="114"/>
    </location>
</feature>
<keyword evidence="2" id="KW-0812">Transmembrane</keyword>
<keyword evidence="4" id="KW-1185">Reference proteome</keyword>
<reference evidence="3 4" key="1">
    <citation type="submission" date="2018-06" db="EMBL/GenBank/DDBJ databases">
        <title>Comparative genomics reveals the genomic features of Rhizophagus irregularis, R. cerebriforme, R. diaphanum and Gigaspora rosea, and their symbiotic lifestyle signature.</title>
        <authorList>
            <person name="Morin E."/>
            <person name="San Clemente H."/>
            <person name="Chen E.C.H."/>
            <person name="De La Providencia I."/>
            <person name="Hainaut M."/>
            <person name="Kuo A."/>
            <person name="Kohler A."/>
            <person name="Murat C."/>
            <person name="Tang N."/>
            <person name="Roy S."/>
            <person name="Loubradou J."/>
            <person name="Henrissat B."/>
            <person name="Grigoriev I.V."/>
            <person name="Corradi N."/>
            <person name="Roux C."/>
            <person name="Martin F.M."/>
        </authorList>
    </citation>
    <scope>NUCLEOTIDE SEQUENCE [LARGE SCALE GENOMIC DNA]</scope>
    <source>
        <strain evidence="3 4">DAOM 227022</strain>
    </source>
</reference>
<proteinExistence type="predicted"/>
<evidence type="ECO:0000256" key="1">
    <source>
        <dbReference type="SAM" id="MobiDB-lite"/>
    </source>
</evidence>
<dbReference type="Proteomes" id="UP000265703">
    <property type="component" value="Unassembled WGS sequence"/>
</dbReference>
<comment type="caution">
    <text evidence="3">The sequence shown here is derived from an EMBL/GenBank/DDBJ whole genome shotgun (WGS) entry which is preliminary data.</text>
</comment>